<feature type="domain" description="Fibronectin type-III" evidence="7">
    <location>
        <begin position="352"/>
        <end position="449"/>
    </location>
</feature>
<keyword evidence="4" id="KW-0862">Zinc</keyword>
<dbReference type="EMBL" id="JAMYWD010000010">
    <property type="protein sequence ID" value="KAJ4959159.1"/>
    <property type="molecule type" value="Genomic_DNA"/>
</dbReference>
<dbReference type="OrthoDB" id="1925343at2759"/>
<protein>
    <recommendedName>
        <fullName evidence="7">Fibronectin type-III domain-containing protein</fullName>
    </recommendedName>
</protein>
<dbReference type="Pfam" id="PF07227">
    <property type="entry name" value="PHD_Oberon"/>
    <property type="match status" value="1"/>
</dbReference>
<sequence length="744" mass="82517">MFVWGIDLNSLPNTEVMDSEDKVLAKVFGVQSLSSSAQSTPEKNKHSDTVPGGQELLQEYLKSGSKKELLRTCFDKEKKLSASSKYKMSEHVRTSNKGCKNLESRKNSSNHSTLTNHQAPTSKKQPRKGENPVRLPPATELSPEFGCSSTWVCKNSACRAVLTSEDTFCKRCSCCICHLFDDNKDPSLWLVCTSDSSGRDSCGSSCHIECALQRQKVGVVNMGPMMQLDGSYCCASCGKVSGILGYWKKQLVIAKDARRVDVLCHRISLSYKLLDGTSRFKDLHEIVEEAKAKLETEVGSVSGVSAKMGRGIVSRLSIAGDVQKLCSIAIEKADARLSTSANPHCREDSLPAACRFQFQEVTSQSLEIVLKELPSASSNNIKGYKLWYSKSRGESYTKEPISVFPRAQMKVLISNLQPCTEYTFRIISYTESGDLGHSEAKCFTKSVEVIHKNSTPAVAMDHKNENFHVEGSSSSAKGDPRMTSTVGSSSFKVRDLGKVLRLAWAREHGCFDGFCSADVEECCDGDCLVKRENVEEDRPRNVTRELDLNVVSVPDLNAEVTPPLESSRDEDIGCTSERVVEAEDDVVSNGMEKNGLSRSNGSGDSQTWTVRPIREVPAVESRTQLCRKRTSSANEETFDCDSTMINGSQVQFVSGAGQFDESFEYCVKIIRWLECGGHIEHEFRMKFLTWFSLRSTHQERRVVCTFIRTLIDDPGSLAGQLVDSFLDIISSKRPRNGFCSKLWH</sequence>
<name>A0A9Q0H4P5_9MAGN</name>
<evidence type="ECO:0000256" key="3">
    <source>
        <dbReference type="ARBA" id="ARBA00022771"/>
    </source>
</evidence>
<evidence type="ECO:0000256" key="6">
    <source>
        <dbReference type="SAM" id="MobiDB-lite"/>
    </source>
</evidence>
<dbReference type="GO" id="GO:0040029">
    <property type="term" value="P:epigenetic regulation of gene expression"/>
    <property type="evidence" value="ECO:0007669"/>
    <property type="project" value="InterPro"/>
</dbReference>
<dbReference type="InterPro" id="IPR036116">
    <property type="entry name" value="FN3_sf"/>
</dbReference>
<evidence type="ECO:0000256" key="5">
    <source>
        <dbReference type="ARBA" id="ARBA00023242"/>
    </source>
</evidence>
<comment type="subcellular location">
    <subcellularLocation>
        <location evidence="1">Nucleus</location>
    </subcellularLocation>
</comment>
<dbReference type="PROSITE" id="PS50853">
    <property type="entry name" value="FN3"/>
    <property type="match status" value="1"/>
</dbReference>
<organism evidence="8 9">
    <name type="scientific">Protea cynaroides</name>
    <dbReference type="NCBI Taxonomy" id="273540"/>
    <lineage>
        <taxon>Eukaryota</taxon>
        <taxon>Viridiplantae</taxon>
        <taxon>Streptophyta</taxon>
        <taxon>Embryophyta</taxon>
        <taxon>Tracheophyta</taxon>
        <taxon>Spermatophyta</taxon>
        <taxon>Magnoliopsida</taxon>
        <taxon>Proteales</taxon>
        <taxon>Proteaceae</taxon>
        <taxon>Protea</taxon>
    </lineage>
</organism>
<keyword evidence="5" id="KW-0539">Nucleus</keyword>
<keyword evidence="9" id="KW-1185">Reference proteome</keyword>
<feature type="region of interest" description="Disordered" evidence="6">
    <location>
        <begin position="85"/>
        <end position="137"/>
    </location>
</feature>
<dbReference type="InterPro" id="IPR044514">
    <property type="entry name" value="VIN3-like"/>
</dbReference>
<gene>
    <name evidence="8" type="ORF">NE237_026270</name>
</gene>
<dbReference type="Gene3D" id="2.60.40.10">
    <property type="entry name" value="Immunoglobulins"/>
    <property type="match status" value="1"/>
</dbReference>
<feature type="region of interest" description="Disordered" evidence="6">
    <location>
        <begin position="33"/>
        <end position="52"/>
    </location>
</feature>
<dbReference type="AlphaFoldDB" id="A0A9Q0H4P5"/>
<dbReference type="PANTHER" id="PTHR46286">
    <property type="entry name" value="VIN3-LIKE PROTEIN 2-RELATED"/>
    <property type="match status" value="1"/>
</dbReference>
<reference evidence="8" key="1">
    <citation type="journal article" date="2023" name="Plant J.">
        <title>The genome of the king protea, Protea cynaroides.</title>
        <authorList>
            <person name="Chang J."/>
            <person name="Duong T.A."/>
            <person name="Schoeman C."/>
            <person name="Ma X."/>
            <person name="Roodt D."/>
            <person name="Barker N."/>
            <person name="Li Z."/>
            <person name="Van de Peer Y."/>
            <person name="Mizrachi E."/>
        </authorList>
    </citation>
    <scope>NUCLEOTIDE SEQUENCE</scope>
    <source>
        <tissue evidence="8">Young leaves</tissue>
    </source>
</reference>
<comment type="caution">
    <text evidence="8">The sequence shown here is derived from an EMBL/GenBank/DDBJ whole genome shotgun (WGS) entry which is preliminary data.</text>
</comment>
<dbReference type="Proteomes" id="UP001141806">
    <property type="component" value="Unassembled WGS sequence"/>
</dbReference>
<evidence type="ECO:0000313" key="9">
    <source>
        <dbReference type="Proteomes" id="UP001141806"/>
    </source>
</evidence>
<evidence type="ECO:0000256" key="4">
    <source>
        <dbReference type="ARBA" id="ARBA00022833"/>
    </source>
</evidence>
<dbReference type="InterPro" id="IPR056990">
    <property type="entry name" value="VIN3-like_C"/>
</dbReference>
<accession>A0A9Q0H4P5</accession>
<dbReference type="SUPFAM" id="SSF49265">
    <property type="entry name" value="Fibronectin type III"/>
    <property type="match status" value="1"/>
</dbReference>
<dbReference type="Pfam" id="PF23376">
    <property type="entry name" value="Fn3_VIN3"/>
    <property type="match status" value="1"/>
</dbReference>
<dbReference type="GO" id="GO:0008270">
    <property type="term" value="F:zinc ion binding"/>
    <property type="evidence" value="ECO:0007669"/>
    <property type="project" value="UniProtKB-KW"/>
</dbReference>
<dbReference type="InterPro" id="IPR032881">
    <property type="entry name" value="Oberon-like_PHD"/>
</dbReference>
<dbReference type="InterPro" id="IPR013783">
    <property type="entry name" value="Ig-like_fold"/>
</dbReference>
<dbReference type="InterPro" id="IPR058585">
    <property type="entry name" value="Fn3_VIN3"/>
</dbReference>
<dbReference type="GO" id="GO:0005634">
    <property type="term" value="C:nucleus"/>
    <property type="evidence" value="ECO:0007669"/>
    <property type="project" value="UniProtKB-SubCell"/>
</dbReference>
<evidence type="ECO:0000256" key="2">
    <source>
        <dbReference type="ARBA" id="ARBA00022723"/>
    </source>
</evidence>
<dbReference type="Pfam" id="PF23380">
    <property type="entry name" value="VIN3_C"/>
    <property type="match status" value="1"/>
</dbReference>
<keyword evidence="3" id="KW-0863">Zinc-finger</keyword>
<dbReference type="CDD" id="cd00063">
    <property type="entry name" value="FN3"/>
    <property type="match status" value="1"/>
</dbReference>
<keyword evidence="2" id="KW-0479">Metal-binding</keyword>
<dbReference type="InterPro" id="IPR003961">
    <property type="entry name" value="FN3_dom"/>
</dbReference>
<proteinExistence type="predicted"/>
<evidence type="ECO:0000256" key="1">
    <source>
        <dbReference type="ARBA" id="ARBA00004123"/>
    </source>
</evidence>
<evidence type="ECO:0000313" key="8">
    <source>
        <dbReference type="EMBL" id="KAJ4959159.1"/>
    </source>
</evidence>
<dbReference type="PANTHER" id="PTHR46286:SF1">
    <property type="entry name" value="VIN3-LIKE PROTEIN 1"/>
    <property type="match status" value="1"/>
</dbReference>
<evidence type="ECO:0000259" key="7">
    <source>
        <dbReference type="PROSITE" id="PS50853"/>
    </source>
</evidence>
<feature type="compositionally biased region" description="Polar residues" evidence="6">
    <location>
        <begin position="107"/>
        <end position="123"/>
    </location>
</feature>
<dbReference type="GO" id="GO:0010048">
    <property type="term" value="P:vernalization response"/>
    <property type="evidence" value="ECO:0007669"/>
    <property type="project" value="InterPro"/>
</dbReference>